<dbReference type="InterPro" id="IPR029026">
    <property type="entry name" value="tRNA_m1G_MTases_N"/>
</dbReference>
<feature type="compositionally biased region" description="Polar residues" evidence="5">
    <location>
        <begin position="15"/>
        <end position="28"/>
    </location>
</feature>
<organism evidence="6 7">
    <name type="scientific">Ananas comosus</name>
    <name type="common">Pineapple</name>
    <name type="synonym">Ananas ananas</name>
    <dbReference type="NCBI Taxonomy" id="4615"/>
    <lineage>
        <taxon>Eukaryota</taxon>
        <taxon>Viridiplantae</taxon>
        <taxon>Streptophyta</taxon>
        <taxon>Embryophyta</taxon>
        <taxon>Tracheophyta</taxon>
        <taxon>Spermatophyta</taxon>
        <taxon>Magnoliopsida</taxon>
        <taxon>Liliopsida</taxon>
        <taxon>Poales</taxon>
        <taxon>Bromeliaceae</taxon>
        <taxon>Bromelioideae</taxon>
        <taxon>Ananas</taxon>
    </lineage>
</organism>
<name>A0A6P5GSZ5_ANACO</name>
<dbReference type="PANTHER" id="PTHR33603">
    <property type="entry name" value="METHYLTRANSFERASE"/>
    <property type="match status" value="1"/>
</dbReference>
<evidence type="ECO:0000256" key="3">
    <source>
        <dbReference type="ARBA" id="ARBA00022691"/>
    </source>
</evidence>
<dbReference type="Pfam" id="PF02590">
    <property type="entry name" value="SPOUT_MTase"/>
    <property type="match status" value="1"/>
</dbReference>
<proteinExistence type="inferred from homology"/>
<gene>
    <name evidence="7" type="primary">LOC109724557</name>
</gene>
<dbReference type="InterPro" id="IPR003742">
    <property type="entry name" value="RlmH-like"/>
</dbReference>
<dbReference type="InterPro" id="IPR029028">
    <property type="entry name" value="Alpha/beta_knot_MTases"/>
</dbReference>
<dbReference type="SUPFAM" id="SSF75217">
    <property type="entry name" value="alpha/beta knot"/>
    <property type="match status" value="1"/>
</dbReference>
<reference evidence="6" key="1">
    <citation type="journal article" date="2015" name="Nat. Genet.">
        <title>The pineapple genome and the evolution of CAM photosynthesis.</title>
        <authorList>
            <person name="Ming R."/>
            <person name="VanBuren R."/>
            <person name="Wai C.M."/>
            <person name="Tang H."/>
            <person name="Schatz M.C."/>
            <person name="Bowers J.E."/>
            <person name="Lyons E."/>
            <person name="Wang M.L."/>
            <person name="Chen J."/>
            <person name="Biggers E."/>
            <person name="Zhang J."/>
            <person name="Huang L."/>
            <person name="Zhang L."/>
            <person name="Miao W."/>
            <person name="Zhang J."/>
            <person name="Ye Z."/>
            <person name="Miao C."/>
            <person name="Lin Z."/>
            <person name="Wang H."/>
            <person name="Zhou H."/>
            <person name="Yim W.C."/>
            <person name="Priest H.D."/>
            <person name="Zheng C."/>
            <person name="Woodhouse M."/>
            <person name="Edger P.P."/>
            <person name="Guyot R."/>
            <person name="Guo H.B."/>
            <person name="Guo H."/>
            <person name="Zheng G."/>
            <person name="Singh R."/>
            <person name="Sharma A."/>
            <person name="Min X."/>
            <person name="Zheng Y."/>
            <person name="Lee H."/>
            <person name="Gurtowski J."/>
            <person name="Sedlazeck F.J."/>
            <person name="Harkess A."/>
            <person name="McKain M.R."/>
            <person name="Liao Z."/>
            <person name="Fang J."/>
            <person name="Liu J."/>
            <person name="Zhang X."/>
            <person name="Zhang Q."/>
            <person name="Hu W."/>
            <person name="Qin Y."/>
            <person name="Wang K."/>
            <person name="Chen L.Y."/>
            <person name="Shirley N."/>
            <person name="Lin Y.R."/>
            <person name="Liu L.Y."/>
            <person name="Hernandez A.G."/>
            <person name="Wright C.L."/>
            <person name="Bulone V."/>
            <person name="Tuskan G.A."/>
            <person name="Heath K."/>
            <person name="Zee F."/>
            <person name="Moore P.H."/>
            <person name="Sunkar R."/>
            <person name="Leebens-Mack J.H."/>
            <person name="Mockler T."/>
            <person name="Bennetzen J.L."/>
            <person name="Freeling M."/>
            <person name="Sankoff D."/>
            <person name="Paterson A.H."/>
            <person name="Zhu X."/>
            <person name="Yang X."/>
            <person name="Smith J.A."/>
            <person name="Cushman J.C."/>
            <person name="Paull R.E."/>
            <person name="Yu Q."/>
        </authorList>
    </citation>
    <scope>NUCLEOTIDE SEQUENCE [LARGE SCALE GENOMIC DNA]</scope>
    <source>
        <strain evidence="6">cv. F153</strain>
    </source>
</reference>
<evidence type="ECO:0000256" key="4">
    <source>
        <dbReference type="ARBA" id="ARBA00038303"/>
    </source>
</evidence>
<dbReference type="GO" id="GO:0032259">
    <property type="term" value="P:methylation"/>
    <property type="evidence" value="ECO:0007669"/>
    <property type="project" value="UniProtKB-KW"/>
</dbReference>
<dbReference type="CDD" id="cd18081">
    <property type="entry name" value="RlmH-like"/>
    <property type="match status" value="1"/>
</dbReference>
<protein>
    <submittedName>
        <fullName evidence="7">RNA methyltransferase At5g10620 isoform X1</fullName>
    </submittedName>
</protein>
<dbReference type="HAMAP" id="MF_00658">
    <property type="entry name" value="23SrRNA_methyltr_H"/>
    <property type="match status" value="1"/>
</dbReference>
<dbReference type="OrthoDB" id="429744at2759"/>
<evidence type="ECO:0000313" key="7">
    <source>
        <dbReference type="RefSeq" id="XP_020108998.1"/>
    </source>
</evidence>
<dbReference type="GO" id="GO:0006364">
    <property type="term" value="P:rRNA processing"/>
    <property type="evidence" value="ECO:0007669"/>
    <property type="project" value="InterPro"/>
</dbReference>
<dbReference type="AlphaFoldDB" id="A0A6P5GSZ5"/>
<dbReference type="PANTHER" id="PTHR33603:SF1">
    <property type="entry name" value="RIBOSOMAL RNA LARGE SUBUNIT METHYLTRANSFERASE H"/>
    <property type="match status" value="1"/>
</dbReference>
<dbReference type="GO" id="GO:0008168">
    <property type="term" value="F:methyltransferase activity"/>
    <property type="evidence" value="ECO:0007669"/>
    <property type="project" value="UniProtKB-KW"/>
</dbReference>
<evidence type="ECO:0000256" key="5">
    <source>
        <dbReference type="SAM" id="MobiDB-lite"/>
    </source>
</evidence>
<accession>A0A6P5GSZ5</accession>
<dbReference type="Proteomes" id="UP000515123">
    <property type="component" value="Linkage group 19"/>
</dbReference>
<keyword evidence="1 7" id="KW-0489">Methyltransferase</keyword>
<sequence length="198" mass="22286">MELYCRYYSNTHLSPPKNSTNLKANPSPASRRRSKYSGQSIRAIPIRILTVGKKRSQGIQLIVEEYKEKLKYYCGVEDVLIKSNPKTTSDMKAQIEAEDAAMMQHIKPEDWVVMLHENGREINSEQMADLLGDAGKTGSSCLTFCIGGPYGHGPLVRERADAAIRLSSLVLNHQVALVVLVEQLYRAWTIVKGQKYHH</sequence>
<comment type="similarity">
    <text evidence="4">Belongs to the RNA methyltransferase RlmH family.</text>
</comment>
<evidence type="ECO:0000256" key="2">
    <source>
        <dbReference type="ARBA" id="ARBA00022679"/>
    </source>
</evidence>
<evidence type="ECO:0000256" key="1">
    <source>
        <dbReference type="ARBA" id="ARBA00022603"/>
    </source>
</evidence>
<keyword evidence="6" id="KW-1185">Reference proteome</keyword>
<keyword evidence="3" id="KW-0949">S-adenosyl-L-methionine</keyword>
<keyword evidence="2" id="KW-0808">Transferase</keyword>
<dbReference type="GeneID" id="109724557"/>
<dbReference type="RefSeq" id="XP_020108998.1">
    <property type="nucleotide sequence ID" value="XM_020253409.1"/>
</dbReference>
<reference evidence="7" key="2">
    <citation type="submission" date="2025-08" db="UniProtKB">
        <authorList>
            <consortium name="RefSeq"/>
        </authorList>
    </citation>
    <scope>IDENTIFICATION</scope>
    <source>
        <tissue evidence="7">Leaf</tissue>
    </source>
</reference>
<feature type="region of interest" description="Disordered" evidence="5">
    <location>
        <begin position="15"/>
        <end position="37"/>
    </location>
</feature>
<evidence type="ECO:0000313" key="6">
    <source>
        <dbReference type="Proteomes" id="UP000515123"/>
    </source>
</evidence>
<dbReference type="Gene3D" id="3.40.1280.10">
    <property type="match status" value="1"/>
</dbReference>